<evidence type="ECO:0000256" key="1">
    <source>
        <dbReference type="ARBA" id="ARBA00004496"/>
    </source>
</evidence>
<dbReference type="GO" id="GO:0015074">
    <property type="term" value="P:DNA integration"/>
    <property type="evidence" value="ECO:0007669"/>
    <property type="project" value="UniProtKB-KW"/>
</dbReference>
<evidence type="ECO:0000256" key="7">
    <source>
        <dbReference type="ARBA" id="ARBA00023172"/>
    </source>
</evidence>
<evidence type="ECO:0000313" key="12">
    <source>
        <dbReference type="EMBL" id="QHE63257.1"/>
    </source>
</evidence>
<name>A0A6I6UPE7_9BACI</name>
<keyword evidence="7" id="KW-0233">DNA recombination</keyword>
<evidence type="ECO:0000259" key="11">
    <source>
        <dbReference type="PROSITE" id="PS51900"/>
    </source>
</evidence>
<reference evidence="12 13" key="1">
    <citation type="submission" date="2019-06" db="EMBL/GenBank/DDBJ databases">
        <title>An operon consisting of a P-type ATPase gene and a transcriptional regular gene given the different cadmium resistance in Bacillus vietamensis 151-6 and Bacillus marisflavi 151-25.</title>
        <authorList>
            <person name="Yu X."/>
        </authorList>
    </citation>
    <scope>NUCLEOTIDE SEQUENCE [LARGE SCALE GENOMIC DNA]</scope>
    <source>
        <strain evidence="12 13">151-6</strain>
    </source>
</reference>
<keyword evidence="8" id="KW-0131">Cell cycle</keyword>
<dbReference type="PROSITE" id="PS51900">
    <property type="entry name" value="CB"/>
    <property type="match status" value="1"/>
</dbReference>
<evidence type="ECO:0000256" key="4">
    <source>
        <dbReference type="ARBA" id="ARBA00022829"/>
    </source>
</evidence>
<evidence type="ECO:0000256" key="5">
    <source>
        <dbReference type="ARBA" id="ARBA00022908"/>
    </source>
</evidence>
<dbReference type="RefSeq" id="WP_159362936.1">
    <property type="nucleotide sequence ID" value="NZ_CP047394.1"/>
</dbReference>
<dbReference type="Proteomes" id="UP000465062">
    <property type="component" value="Chromosome"/>
</dbReference>
<evidence type="ECO:0000313" key="13">
    <source>
        <dbReference type="Proteomes" id="UP000465062"/>
    </source>
</evidence>
<dbReference type="InterPro" id="IPR002104">
    <property type="entry name" value="Integrase_catalytic"/>
</dbReference>
<keyword evidence="4" id="KW-0159">Chromosome partition</keyword>
<keyword evidence="3" id="KW-0132">Cell division</keyword>
<proteinExistence type="predicted"/>
<dbReference type="PANTHER" id="PTHR30349">
    <property type="entry name" value="PHAGE INTEGRASE-RELATED"/>
    <property type="match status" value="1"/>
</dbReference>
<dbReference type="InterPro" id="IPR004107">
    <property type="entry name" value="Integrase_SAM-like_N"/>
</dbReference>
<dbReference type="Pfam" id="PF00589">
    <property type="entry name" value="Phage_integrase"/>
    <property type="match status" value="1"/>
</dbReference>
<dbReference type="Pfam" id="PF02899">
    <property type="entry name" value="Phage_int_SAM_1"/>
    <property type="match status" value="1"/>
</dbReference>
<dbReference type="SUPFAM" id="SSF56349">
    <property type="entry name" value="DNA breaking-rejoining enzymes"/>
    <property type="match status" value="1"/>
</dbReference>
<dbReference type="InterPro" id="IPR013762">
    <property type="entry name" value="Integrase-like_cat_sf"/>
</dbReference>
<keyword evidence="5" id="KW-0229">DNA integration</keyword>
<evidence type="ECO:0000256" key="9">
    <source>
        <dbReference type="PROSITE-ProRule" id="PRU01248"/>
    </source>
</evidence>
<sequence>MQGSSSTSIDSFLEWLEQEGKSLNTISTYHQELKKFEHWLQGNHQKLGDVTQGDVQDYILFLEEKGKSPITTDKILGAIRTFSKYLKKPHVTLGIQIQKADKNDEIDVLTKKECEMLLSEVREHENERNIAIVYMLLHTGIRVSELCGLDQSNVDFHEGNLKVMSPHGEERVIPLSHELKDHLMKYLPLDLMEKALFVSKSNERLTERSVQYMLKKYGVNAQKLRHTFCQQLIDKGVGLEVVSKLAGHKDINVTKKYARSRVQQSEYEDAIRKTFSTEG</sequence>
<accession>A0A6I6UPE7</accession>
<dbReference type="InterPro" id="IPR044068">
    <property type="entry name" value="CB"/>
</dbReference>
<feature type="domain" description="Tyr recombinase" evidence="10">
    <location>
        <begin position="104"/>
        <end position="270"/>
    </location>
</feature>
<evidence type="ECO:0000256" key="6">
    <source>
        <dbReference type="ARBA" id="ARBA00023125"/>
    </source>
</evidence>
<gene>
    <name evidence="12" type="ORF">FHE72_21265</name>
</gene>
<dbReference type="KEGG" id="bvq:FHE72_21265"/>
<dbReference type="GO" id="GO:0051301">
    <property type="term" value="P:cell division"/>
    <property type="evidence" value="ECO:0007669"/>
    <property type="project" value="UniProtKB-KW"/>
</dbReference>
<organism evidence="12 13">
    <name type="scientific">Rossellomorea vietnamensis</name>
    <dbReference type="NCBI Taxonomy" id="218284"/>
    <lineage>
        <taxon>Bacteria</taxon>
        <taxon>Bacillati</taxon>
        <taxon>Bacillota</taxon>
        <taxon>Bacilli</taxon>
        <taxon>Bacillales</taxon>
        <taxon>Bacillaceae</taxon>
        <taxon>Rossellomorea</taxon>
    </lineage>
</organism>
<dbReference type="InterPro" id="IPR050090">
    <property type="entry name" value="Tyrosine_recombinase_XerCD"/>
</dbReference>
<dbReference type="EMBL" id="CP047394">
    <property type="protein sequence ID" value="QHE63257.1"/>
    <property type="molecule type" value="Genomic_DNA"/>
</dbReference>
<dbReference type="GO" id="GO:0003677">
    <property type="term" value="F:DNA binding"/>
    <property type="evidence" value="ECO:0007669"/>
    <property type="project" value="UniProtKB-UniRule"/>
</dbReference>
<dbReference type="CDD" id="cd00397">
    <property type="entry name" value="DNA_BRE_C"/>
    <property type="match status" value="1"/>
</dbReference>
<feature type="domain" description="Core-binding (CB)" evidence="11">
    <location>
        <begin position="3"/>
        <end position="87"/>
    </location>
</feature>
<comment type="subcellular location">
    <subcellularLocation>
        <location evidence="1">Cytoplasm</location>
    </subcellularLocation>
</comment>
<evidence type="ECO:0000256" key="3">
    <source>
        <dbReference type="ARBA" id="ARBA00022618"/>
    </source>
</evidence>
<protein>
    <submittedName>
        <fullName evidence="12">Tyrosine-type recombinase/integrase</fullName>
    </submittedName>
</protein>
<dbReference type="PANTHER" id="PTHR30349:SF77">
    <property type="entry name" value="TYROSINE RECOMBINASE XERC"/>
    <property type="match status" value="1"/>
</dbReference>
<dbReference type="AlphaFoldDB" id="A0A6I6UPE7"/>
<dbReference type="InterPro" id="IPR011010">
    <property type="entry name" value="DNA_brk_join_enz"/>
</dbReference>
<keyword evidence="6 9" id="KW-0238">DNA-binding</keyword>
<dbReference type="PROSITE" id="PS51898">
    <property type="entry name" value="TYR_RECOMBINASE"/>
    <property type="match status" value="1"/>
</dbReference>
<dbReference type="InterPro" id="IPR010998">
    <property type="entry name" value="Integrase_recombinase_N"/>
</dbReference>
<dbReference type="GO" id="GO:0005737">
    <property type="term" value="C:cytoplasm"/>
    <property type="evidence" value="ECO:0007669"/>
    <property type="project" value="UniProtKB-SubCell"/>
</dbReference>
<dbReference type="Gene3D" id="1.10.443.10">
    <property type="entry name" value="Intergrase catalytic core"/>
    <property type="match status" value="1"/>
</dbReference>
<dbReference type="Gene3D" id="1.10.150.130">
    <property type="match status" value="1"/>
</dbReference>
<dbReference type="GO" id="GO:0007059">
    <property type="term" value="P:chromosome segregation"/>
    <property type="evidence" value="ECO:0007669"/>
    <property type="project" value="UniProtKB-KW"/>
</dbReference>
<dbReference type="GO" id="GO:0006310">
    <property type="term" value="P:DNA recombination"/>
    <property type="evidence" value="ECO:0007669"/>
    <property type="project" value="UniProtKB-KW"/>
</dbReference>
<evidence type="ECO:0000256" key="2">
    <source>
        <dbReference type="ARBA" id="ARBA00022490"/>
    </source>
</evidence>
<evidence type="ECO:0000256" key="8">
    <source>
        <dbReference type="ARBA" id="ARBA00023306"/>
    </source>
</evidence>
<keyword evidence="2" id="KW-0963">Cytoplasm</keyword>
<evidence type="ECO:0000259" key="10">
    <source>
        <dbReference type="PROSITE" id="PS51898"/>
    </source>
</evidence>